<evidence type="ECO:0000259" key="3">
    <source>
        <dbReference type="Pfam" id="PF00816"/>
    </source>
</evidence>
<dbReference type="EMBL" id="VWXX01000064">
    <property type="protein sequence ID" value="KAA6181714.1"/>
    <property type="molecule type" value="Genomic_DNA"/>
</dbReference>
<feature type="compositionally biased region" description="Basic and acidic residues" evidence="2">
    <location>
        <begin position="119"/>
        <end position="132"/>
    </location>
</feature>
<dbReference type="Pfam" id="PF00816">
    <property type="entry name" value="Histone_HNS"/>
    <property type="match status" value="1"/>
</dbReference>
<comment type="caution">
    <text evidence="4">The sequence shown here is derived from an EMBL/GenBank/DDBJ whole genome shotgun (WGS) entry which is preliminary data.</text>
</comment>
<evidence type="ECO:0000313" key="4">
    <source>
        <dbReference type="EMBL" id="KAA6181714.1"/>
    </source>
</evidence>
<feature type="coiled-coil region" evidence="1">
    <location>
        <begin position="19"/>
        <end position="46"/>
    </location>
</feature>
<feature type="region of interest" description="Disordered" evidence="2">
    <location>
        <begin position="115"/>
        <end position="138"/>
    </location>
</feature>
<dbReference type="AlphaFoldDB" id="A0A5M8FBK0"/>
<gene>
    <name evidence="4" type="ORF">F2Q65_18980</name>
</gene>
<proteinExistence type="predicted"/>
<feature type="domain" description="DNA-binding protein H-NS-like C-terminal" evidence="3">
    <location>
        <begin position="89"/>
        <end position="120"/>
    </location>
</feature>
<sequence>MHSHHNREYPMSRFEHLDLEALQQQMQATAEEHAEIERLLQQKLKEAKGDFVRSLRAQITEQGYDVVDIANQLLGRKRGSVAPISGSYYVDPDDPSNTYKRGPLPRWLKEKMLAAGLDPESKQQRDDYKADHLTFVSA</sequence>
<organism evidence="4 5">
    <name type="scientific">Thiohalocapsa marina</name>
    <dbReference type="NCBI Taxonomy" id="424902"/>
    <lineage>
        <taxon>Bacteria</taxon>
        <taxon>Pseudomonadati</taxon>
        <taxon>Pseudomonadota</taxon>
        <taxon>Gammaproteobacteria</taxon>
        <taxon>Chromatiales</taxon>
        <taxon>Chromatiaceae</taxon>
        <taxon>Thiohalocapsa</taxon>
    </lineage>
</organism>
<keyword evidence="5" id="KW-1185">Reference proteome</keyword>
<keyword evidence="1" id="KW-0175">Coiled coil</keyword>
<dbReference type="InterPro" id="IPR027444">
    <property type="entry name" value="H-NS_C_dom"/>
</dbReference>
<evidence type="ECO:0000313" key="5">
    <source>
        <dbReference type="Proteomes" id="UP000322981"/>
    </source>
</evidence>
<dbReference type="GO" id="GO:0003677">
    <property type="term" value="F:DNA binding"/>
    <property type="evidence" value="ECO:0007669"/>
    <property type="project" value="InterPro"/>
</dbReference>
<accession>A0A5M8FBK0</accession>
<name>A0A5M8FBK0_9GAMM</name>
<reference evidence="4 5" key="1">
    <citation type="submission" date="2019-09" db="EMBL/GenBank/DDBJ databases">
        <title>Whole-genome sequence of the purple sulfur bacterium Thiohalocapsa marina DSM 19078.</title>
        <authorList>
            <person name="Kyndt J.A."/>
            <person name="Meyer T.E."/>
        </authorList>
    </citation>
    <scope>NUCLEOTIDE SEQUENCE [LARGE SCALE GENOMIC DNA]</scope>
    <source>
        <strain evidence="4 5">DSM 19078</strain>
    </source>
</reference>
<evidence type="ECO:0000256" key="2">
    <source>
        <dbReference type="SAM" id="MobiDB-lite"/>
    </source>
</evidence>
<dbReference type="OrthoDB" id="5770440at2"/>
<protein>
    <submittedName>
        <fullName evidence="4">H-NS histone family protein</fullName>
    </submittedName>
</protein>
<feature type="region of interest" description="Disordered" evidence="2">
    <location>
        <begin position="83"/>
        <end position="103"/>
    </location>
</feature>
<dbReference type="Proteomes" id="UP000322981">
    <property type="component" value="Unassembled WGS sequence"/>
</dbReference>
<evidence type="ECO:0000256" key="1">
    <source>
        <dbReference type="SAM" id="Coils"/>
    </source>
</evidence>